<accession>A0A8D2EVK6</accession>
<reference evidence="3" key="2">
    <citation type="submission" date="2025-08" db="UniProtKB">
        <authorList>
            <consortium name="Ensembl"/>
        </authorList>
    </citation>
    <scope>IDENTIFICATION</scope>
</reference>
<dbReference type="AlphaFoldDB" id="A0A8D2EVK6"/>
<comment type="similarity">
    <text evidence="1">Belongs to the KHDC1 family.</text>
</comment>
<evidence type="ECO:0000256" key="1">
    <source>
        <dbReference type="ARBA" id="ARBA00009081"/>
    </source>
</evidence>
<name>A0A8D2EVK6_THEGE</name>
<protein>
    <recommendedName>
        <fullName evidence="2">KH-like RNA-binding domain-containing protein</fullName>
    </recommendedName>
</protein>
<reference evidence="3" key="3">
    <citation type="submission" date="2025-09" db="UniProtKB">
        <authorList>
            <consortium name="Ensembl"/>
        </authorList>
    </citation>
    <scope>IDENTIFICATION</scope>
</reference>
<dbReference type="GO" id="GO:0003729">
    <property type="term" value="F:mRNA binding"/>
    <property type="evidence" value="ECO:0007669"/>
    <property type="project" value="TreeGrafter"/>
</dbReference>
<dbReference type="InterPro" id="IPR036612">
    <property type="entry name" value="KH_dom_type_1_sf"/>
</dbReference>
<sequence>TIMGILPECKNVSLWVEVPKDLEDPEVFQAQRRLLEATYGPEGSQIPYTEQVSKAMFELKALKSSDLTEVVVFGSCLYKLWTKWMLQVRDYHSKQKKTDRFPEGSETKRAVEMVVR</sequence>
<dbReference type="Ensembl" id="ENSTGET00000014310.1">
    <property type="protein sequence ID" value="ENSTGEP00000011902.1"/>
    <property type="gene ID" value="ENSTGEG00000009704.1"/>
</dbReference>
<organism evidence="3 4">
    <name type="scientific">Theropithecus gelada</name>
    <name type="common">Gelada baboon</name>
    <dbReference type="NCBI Taxonomy" id="9565"/>
    <lineage>
        <taxon>Eukaryota</taxon>
        <taxon>Metazoa</taxon>
        <taxon>Chordata</taxon>
        <taxon>Craniata</taxon>
        <taxon>Vertebrata</taxon>
        <taxon>Euteleostomi</taxon>
        <taxon>Mammalia</taxon>
        <taxon>Eutheria</taxon>
        <taxon>Euarchontoglires</taxon>
        <taxon>Primates</taxon>
        <taxon>Haplorrhini</taxon>
        <taxon>Catarrhini</taxon>
        <taxon>Cercopithecidae</taxon>
        <taxon>Cercopithecinae</taxon>
        <taxon>Theropithecus</taxon>
    </lineage>
</organism>
<dbReference type="PANTHER" id="PTHR31368:SF4">
    <property type="entry name" value="DEVELOPMENTAL PLURIPOTENCY-ASSOCIATED 5 PROTEIN"/>
    <property type="match status" value="1"/>
</dbReference>
<evidence type="ECO:0000313" key="3">
    <source>
        <dbReference type="Ensembl" id="ENSTGEP00000011902.1"/>
    </source>
</evidence>
<dbReference type="Gene3D" id="3.30.1370.10">
    <property type="entry name" value="K Homology domain, type 1"/>
    <property type="match status" value="1"/>
</dbReference>
<keyword evidence="4" id="KW-1185">Reference proteome</keyword>
<dbReference type="GO" id="GO:0005737">
    <property type="term" value="C:cytoplasm"/>
    <property type="evidence" value="ECO:0007669"/>
    <property type="project" value="TreeGrafter"/>
</dbReference>
<evidence type="ECO:0000313" key="4">
    <source>
        <dbReference type="Proteomes" id="UP000694411"/>
    </source>
</evidence>
<dbReference type="InterPro" id="IPR031952">
    <property type="entry name" value="MOEP19_KH-like"/>
</dbReference>
<dbReference type="Pfam" id="PF16005">
    <property type="entry name" value="MOEP19"/>
    <property type="match status" value="1"/>
</dbReference>
<dbReference type="PANTHER" id="PTHR31368">
    <property type="entry name" value="DEVELOPMENT PLURPOTENCY-ASSOCIATED PROTEIN 1/5 FAMILY MEMBER"/>
    <property type="match status" value="1"/>
</dbReference>
<evidence type="ECO:0000259" key="2">
    <source>
        <dbReference type="Pfam" id="PF16005"/>
    </source>
</evidence>
<dbReference type="Proteomes" id="UP000694411">
    <property type="component" value="Chromosome 7a"/>
</dbReference>
<dbReference type="GO" id="GO:0010468">
    <property type="term" value="P:regulation of gene expression"/>
    <property type="evidence" value="ECO:0007669"/>
    <property type="project" value="TreeGrafter"/>
</dbReference>
<proteinExistence type="inferred from homology"/>
<reference evidence="3" key="1">
    <citation type="submission" date="2018-05" db="EMBL/GenBank/DDBJ databases">
        <title>Whole genome of Theropithecus gelada.</title>
        <authorList>
            <person name="Chiou K.L."/>
            <person name="Snyder-Mackler N."/>
        </authorList>
    </citation>
    <scope>NUCLEOTIDE SEQUENCE [LARGE SCALE GENOMIC DNA]</scope>
</reference>
<feature type="domain" description="KH-like RNA-binding" evidence="2">
    <location>
        <begin position="14"/>
        <end position="88"/>
    </location>
</feature>